<feature type="domain" description="Carrier" evidence="5">
    <location>
        <begin position="5534"/>
        <end position="5611"/>
    </location>
</feature>
<feature type="domain" description="Carrier" evidence="5">
    <location>
        <begin position="3382"/>
        <end position="3456"/>
    </location>
</feature>
<dbReference type="Pfam" id="PF14765">
    <property type="entry name" value="PS-DH"/>
    <property type="match status" value="2"/>
</dbReference>
<dbReference type="GO" id="GO:0031177">
    <property type="term" value="F:phosphopantetheine binding"/>
    <property type="evidence" value="ECO:0007669"/>
    <property type="project" value="InterPro"/>
</dbReference>
<dbReference type="Pfam" id="PF07992">
    <property type="entry name" value="Pyr_redox_2"/>
    <property type="match status" value="1"/>
</dbReference>
<dbReference type="InterPro" id="IPR023753">
    <property type="entry name" value="FAD/NAD-binding_dom"/>
</dbReference>
<gene>
    <name evidence="8" type="ORF">EVOR1521_LOCUS5567</name>
</gene>
<dbReference type="GO" id="GO:0016491">
    <property type="term" value="F:oxidoreductase activity"/>
    <property type="evidence" value="ECO:0007669"/>
    <property type="project" value="InterPro"/>
</dbReference>
<feature type="domain" description="Carrier" evidence="5">
    <location>
        <begin position="4600"/>
        <end position="4674"/>
    </location>
</feature>
<dbReference type="InterPro" id="IPR049551">
    <property type="entry name" value="PKS_DH_C"/>
</dbReference>
<dbReference type="InterPro" id="IPR029058">
    <property type="entry name" value="AB_hydrolase_fold"/>
</dbReference>
<dbReference type="InterPro" id="IPR049900">
    <property type="entry name" value="PKS_mFAS_DH"/>
</dbReference>
<feature type="active site" description="Proton acceptor; for dehydratase activity" evidence="4">
    <location>
        <position position="2706"/>
    </location>
</feature>
<feature type="active site" description="Proton donor; for dehydratase activity" evidence="4">
    <location>
        <position position="2864"/>
    </location>
</feature>
<accession>A0AA36HY01</accession>
<feature type="region of interest" description="C-terminal hotdog fold" evidence="4">
    <location>
        <begin position="2802"/>
        <end position="2946"/>
    </location>
</feature>
<organism evidence="8 9">
    <name type="scientific">Effrenium voratum</name>
    <dbReference type="NCBI Taxonomy" id="2562239"/>
    <lineage>
        <taxon>Eukaryota</taxon>
        <taxon>Sar</taxon>
        <taxon>Alveolata</taxon>
        <taxon>Dinophyceae</taxon>
        <taxon>Suessiales</taxon>
        <taxon>Symbiodiniaceae</taxon>
        <taxon>Effrenium</taxon>
    </lineage>
</organism>
<keyword evidence="2" id="KW-0597">Phosphoprotein</keyword>
<dbReference type="InterPro" id="IPR036291">
    <property type="entry name" value="NAD(P)-bd_dom_sf"/>
</dbReference>
<dbReference type="Gene3D" id="3.30.300.30">
    <property type="match status" value="1"/>
</dbReference>
<dbReference type="PROSITE" id="PS00606">
    <property type="entry name" value="KS3_1"/>
    <property type="match status" value="3"/>
</dbReference>
<dbReference type="InterPro" id="IPR016039">
    <property type="entry name" value="Thiolase-like"/>
</dbReference>
<dbReference type="InterPro" id="IPR020841">
    <property type="entry name" value="PKS_Beta-ketoAc_synthase_dom"/>
</dbReference>
<dbReference type="PROSITE" id="PS00012">
    <property type="entry name" value="PHOSPHOPANTETHEINE"/>
    <property type="match status" value="3"/>
</dbReference>
<dbReference type="InterPro" id="IPR042099">
    <property type="entry name" value="ANL_N_sf"/>
</dbReference>
<dbReference type="SMART" id="SM00822">
    <property type="entry name" value="PKS_KR"/>
    <property type="match status" value="4"/>
</dbReference>
<dbReference type="GO" id="GO:0006633">
    <property type="term" value="P:fatty acid biosynthetic process"/>
    <property type="evidence" value="ECO:0007669"/>
    <property type="project" value="InterPro"/>
</dbReference>
<dbReference type="InterPro" id="IPR005645">
    <property type="entry name" value="FSH-like_dom"/>
</dbReference>
<dbReference type="Pfam" id="PF00109">
    <property type="entry name" value="ketoacyl-synt"/>
    <property type="match status" value="4"/>
</dbReference>
<dbReference type="PROSITE" id="PS00455">
    <property type="entry name" value="AMP_BINDING"/>
    <property type="match status" value="1"/>
</dbReference>
<dbReference type="EMBL" id="CAUJNA010000401">
    <property type="protein sequence ID" value="CAJ1376524.1"/>
    <property type="molecule type" value="Genomic_DNA"/>
</dbReference>
<feature type="domain" description="Carrier" evidence="5">
    <location>
        <begin position="998"/>
        <end position="1073"/>
    </location>
</feature>
<dbReference type="Pfam" id="PF02801">
    <property type="entry name" value="Ketoacyl-synt_C"/>
    <property type="match status" value="4"/>
</dbReference>
<dbReference type="Gene3D" id="3.40.50.720">
    <property type="entry name" value="NAD(P)-binding Rossmann-like Domain"/>
    <property type="match status" value="4"/>
</dbReference>
<dbReference type="InterPro" id="IPR057326">
    <property type="entry name" value="KR_dom"/>
</dbReference>
<dbReference type="SUPFAM" id="SSF51905">
    <property type="entry name" value="FAD/NAD(P)-binding domain"/>
    <property type="match status" value="1"/>
</dbReference>
<dbReference type="InterPro" id="IPR013968">
    <property type="entry name" value="PKS_KR"/>
</dbReference>
<feature type="domain" description="PKS/mFAS DH" evidence="7">
    <location>
        <begin position="2667"/>
        <end position="2946"/>
    </location>
</feature>
<dbReference type="CDD" id="cd05274">
    <property type="entry name" value="KR_FAS_SDR_x"/>
    <property type="match status" value="4"/>
</dbReference>
<feature type="domain" description="PKS/mFAS DH" evidence="7">
    <location>
        <begin position="3885"/>
        <end position="4164"/>
    </location>
</feature>
<dbReference type="Gene3D" id="1.10.1200.10">
    <property type="entry name" value="ACP-like"/>
    <property type="match status" value="4"/>
</dbReference>
<dbReference type="Gene3D" id="3.40.47.10">
    <property type="match status" value="4"/>
</dbReference>
<evidence type="ECO:0000313" key="8">
    <source>
        <dbReference type="EMBL" id="CAJ1376524.1"/>
    </source>
</evidence>
<dbReference type="InterPro" id="IPR006162">
    <property type="entry name" value="Ppantetheine_attach_site"/>
</dbReference>
<dbReference type="NCBIfam" id="TIGR01733">
    <property type="entry name" value="AA-adenyl-dom"/>
    <property type="match status" value="1"/>
</dbReference>
<dbReference type="PROSITE" id="PS50075">
    <property type="entry name" value="CARRIER"/>
    <property type="match status" value="4"/>
</dbReference>
<dbReference type="InterPro" id="IPR014030">
    <property type="entry name" value="Ketoacyl_synth_N"/>
</dbReference>
<keyword evidence="9" id="KW-1185">Reference proteome</keyword>
<dbReference type="InterPro" id="IPR036736">
    <property type="entry name" value="ACP-like_sf"/>
</dbReference>
<dbReference type="InterPro" id="IPR042104">
    <property type="entry name" value="PKS_dehydratase_sf"/>
</dbReference>
<dbReference type="InterPro" id="IPR010071">
    <property type="entry name" value="AA_adenyl_dom"/>
</dbReference>
<dbReference type="GO" id="GO:0004312">
    <property type="term" value="F:fatty acid synthase activity"/>
    <property type="evidence" value="ECO:0007669"/>
    <property type="project" value="TreeGrafter"/>
</dbReference>
<dbReference type="SUPFAM" id="SSF53901">
    <property type="entry name" value="Thiolase-like"/>
    <property type="match status" value="4"/>
</dbReference>
<dbReference type="Proteomes" id="UP001178507">
    <property type="component" value="Unassembled WGS sequence"/>
</dbReference>
<evidence type="ECO:0000259" key="5">
    <source>
        <dbReference type="PROSITE" id="PS50075"/>
    </source>
</evidence>
<dbReference type="InterPro" id="IPR020806">
    <property type="entry name" value="PKS_PP-bd"/>
</dbReference>
<dbReference type="InterPro" id="IPR018201">
    <property type="entry name" value="Ketoacyl_synth_AS"/>
</dbReference>
<dbReference type="InterPro" id="IPR009081">
    <property type="entry name" value="PP-bd_ACP"/>
</dbReference>
<dbReference type="InterPro" id="IPR020845">
    <property type="entry name" value="AMP-binding_CS"/>
</dbReference>
<dbReference type="PANTHER" id="PTHR43775:SF37">
    <property type="entry name" value="SI:DKEY-61P9.11"/>
    <property type="match status" value="1"/>
</dbReference>
<dbReference type="SMART" id="SM01294">
    <property type="entry name" value="PKS_PP_betabranch"/>
    <property type="match status" value="1"/>
</dbReference>
<protein>
    <submittedName>
        <fullName evidence="8">Uncharacterized protein</fullName>
    </submittedName>
</protein>
<dbReference type="PANTHER" id="PTHR43775">
    <property type="entry name" value="FATTY ACID SYNTHASE"/>
    <property type="match status" value="1"/>
</dbReference>
<evidence type="ECO:0000256" key="4">
    <source>
        <dbReference type="PROSITE-ProRule" id="PRU01363"/>
    </source>
</evidence>
<dbReference type="InterPro" id="IPR014031">
    <property type="entry name" value="Ketoacyl_synth_C"/>
</dbReference>
<dbReference type="Pfam" id="PF00550">
    <property type="entry name" value="PP-binding"/>
    <property type="match status" value="4"/>
</dbReference>
<evidence type="ECO:0000313" key="9">
    <source>
        <dbReference type="Proteomes" id="UP001178507"/>
    </source>
</evidence>
<dbReference type="SMART" id="SM00823">
    <property type="entry name" value="PKS_PP"/>
    <property type="match status" value="4"/>
</dbReference>
<proteinExistence type="predicted"/>
<feature type="domain" description="Ketosynthase family 3 (KS3)" evidence="6">
    <location>
        <begin position="4685"/>
        <end position="5088"/>
    </location>
</feature>
<dbReference type="InterPro" id="IPR036188">
    <property type="entry name" value="FAD/NAD-bd_sf"/>
</dbReference>
<dbReference type="Gene3D" id="3.30.559.10">
    <property type="entry name" value="Chloramphenicol acetyltransferase-like domain"/>
    <property type="match status" value="1"/>
</dbReference>
<dbReference type="SUPFAM" id="SSF51735">
    <property type="entry name" value="NAD(P)-binding Rossmann-fold domains"/>
    <property type="match status" value="4"/>
</dbReference>
<dbReference type="InterPro" id="IPR023213">
    <property type="entry name" value="CAT-like_dom_sf"/>
</dbReference>
<keyword evidence="3" id="KW-0808">Transferase</keyword>
<feature type="region of interest" description="N-terminal hotdog fold" evidence="4">
    <location>
        <begin position="3885"/>
        <end position="4009"/>
    </location>
</feature>
<dbReference type="Pfam" id="PF00501">
    <property type="entry name" value="AMP-binding"/>
    <property type="match status" value="1"/>
</dbReference>
<feature type="region of interest" description="C-terminal hotdog fold" evidence="4">
    <location>
        <begin position="4020"/>
        <end position="4164"/>
    </location>
</feature>
<feature type="region of interest" description="N-terminal hotdog fold" evidence="4">
    <location>
        <begin position="2667"/>
        <end position="2791"/>
    </location>
</feature>
<dbReference type="InterPro" id="IPR000873">
    <property type="entry name" value="AMP-dep_synth/lig_dom"/>
</dbReference>
<dbReference type="SUPFAM" id="SSF53474">
    <property type="entry name" value="alpha/beta-Hydrolases"/>
    <property type="match status" value="2"/>
</dbReference>
<sequence length="6342" mass="684092">MQCGLHDMAPETALDQCGVTSKQLVGLYECLTKAGRQVPAPLDLMLYTLKELKEMEIPARAEGDADVGPCVAVPFLEMQESYVLGRRTPALGPCQIYTEVLFKDIDLQALQAAVQRVAQAEPMLRATCQASGQMQEIREDLHWQLEVEEDSSLARARWSRPLPEGRFWALGASRCSGQVQLHLKVDMTFLDAESWLIVCCKVATGYRPTTSLPPSPDPSHEFFRYCATQQRGGLGEVEWKEKLKDLPLGPALPWCSRMGQGQAYAFGRVPLCVLREQWEDLKQHAKELGVSCTQLLITYFQDAIAFSSDASFTLTATVSRRPNHLKGCLGEFTNVALLSCNAESLQQERGVRAKNIQQQLLTQLAPGHITGMQIMRLWREIRREEVVLPVVLTSLLDLEHAQPISFGEERATVVYQRTQTPAVRLDVQFFEVQNELCVNFDYDERWLSEDVVKQLAKSFEEALAGEKLSVLHGGRLDTQAYNHSLLHELAFADLDAKKDLPALRSPQHTLSYDDLDRVTNYLANELTMIWNNQGVRSNFCDVRVAVALEKGWEQVVACLGVLRSGACYVPLELSDCRWKKVLSSADCSLALIKEGCDVRQETDTKCQCLEIGEVWLERARTAECKHIQAQPRGCDAAYIIFTSGTTGEPKGVVISHKSACNTCISVSHLLKLTKDDRVLALSNLNFDLSVYDIFGTLAAGACIVMCKQDDLKRYLNLCKVVSKEHVTIWNSVPLRFQLLVDEWCDSYFMPIRAALISGDAIQTSFARKVKRRFPALQFLALGGATEASIWSNFHEFTEASPDLPLVLYGKPLTNQQMYVLDSQMRIRPAYVPGEIFIGGSGVAKEYFRDQQRTAKSFLEHREYGRLYKTGDMGCYLPSGEIQIMGRLDQQVKVDGYRVELAEIEAAAHEILPKQVRVIVAAEKGQGVILRGFLCGQCPELNMAELKQMLQDGLKERLPIYMRPRTWSTAQNLPQGANGKVDRQKLLESRAPEAQFASAVHVASAEELLRITQGVLSNPDLAMDADLAEAGMNSLRARDLHIAILKAFGVNVPSYAVFDHFTVRALARAFLNPAGAGGVESPVLEALPSLQPKRQRSVVQGVGMCLPGGFFELHQGINCVTTVPLLRFDVDEYFSPDMEIGKTYTRHGSFIPSLGWFDSDAFPLSEHEVAAMDPQQRLALQVAAMAMGPQATGPSRGSVGVYAGQMDYDWMVSSKAPAPYGSTGVAPSITANRISFVFDLRGPSMTIDTACSASLTAAHQAMQAMNDGPGAALVVGTHVLLAPDMYLHACKAKMLSPKGRCATFDQSADGFVRGEGVASMFLVLDPDIALCQVLGTASNQNGRSAGLTKPKSDAQKVVIGEGLRRAGVDGCAVLVHELHGTGTRLGDPLEAEAVRAMLGESLVLQALKTHFGHLEGAAGIAGLMKQVALLQSLAATPNLHLYKLNDEVALAKDAKHVLEVVDLSATSPWTCAASRYVASVSSFGFGGSNAFAVLEAMQPVEAGKKAWKDLSTAAAALRSGPKKYFALIEHDVQRTKWMELKDGLCRVTAQLCTYKPSMGQADLATAKDNARLLAVACWPSEQQQTSLQIIERCSAFVLKTLQKAGEEPGAWRLLVAGRGQAAEACFAAAASMLRSAQGEQELRVQVVHLPASSWAEVEAALAEHSGLKLPPVSEEPVCRVRPEGVLVPRLERWRPDRQPGVSVRLGGRYVITGGSGALARVCAEWLLGRGAAAVTLLSRSCPGYLEHDRRLHWLRCDVSVAGELRNAIQAIREKGKVHGVMHAAGVLADAMLVNQSEELLRRAFGPKILPALLLPELEPSDWLVMFSSAAVLGSPGQCAYAAANAAMDGLVSASDSGSGARMLSVQWGPWTEGMATQVKGALARAAERGWAPLPRNMGLAILELLLDSGATGVLCAVHRSEEVPAAAPAPKVLQSKTFSDLDVLSIVRAHVAELVSKRSCGGPLQELGDSAPILEGLESLETEELHAALQKTFNIRLLQGTVINHPTIKQLAHCIGDSLRNDTDLNLKSTAADGPMTWAELPGAPDRKGCLTLFLIGGAAGDVRKSFGEFASFYPGRVFAAMPPRRRGVSMKDILEELGPSLGTRSGGQPFMLGGLSFGATVALELLRVRYAKGALGIIVFDPRNLPPYSTAALPRDPLWYETLCSRMEAPKLPIPGIHILARLGSYHGDGFKAPAAEGFQNDEEVRERVRCIFPHGLSTVPVDADHFEFLSDSHAKALAQHLGQLAMHGPKLLEADLRPPPKISLEVACMACDLPSARGASALLVDAVTQIPFSRMDLESSQIYTKHGACMAEVEWFDHQHFGIKAAEAWVMDPQQRLLLQQACMVLQACEKETGVWIGQANHDWLSLRGWEACPFSAGGSSPAISANRVNYVFNLLGPSASVDTACSSSLVAFSQARNALDLEKCSRALVGGTHVFADPGMFRAACSTKALSQSGRCRTLDASADGYCRGEGVAALVLQPAAGDAGVAAAAVPATATNHNGRSASLTAPSGPAQQELMREALRVASAKGADVGCVELHGTGTKLGDPIEAQSTLAVFSRSEQSAINSACLVLGAVKTNMGHLEGSAGMAGLFKLMTTLRRRVAMPNLHIRQLNAHLRELNDSSLFPDALMACRAQLGAVSSFGFGGSNAQVLLQQLEADPRSAFNAPVLGAKVFLPWRRLLCPPLARQDGSVFRLQQCRDLFVDHSIGGDVLLPATCLLTMLAGAWVEINGFQGGVCLEGLRFLRPTKISDDSVVMIRFVAALPGQASAVVECGGESTAEARAVGCQPMPDRPDINNVDCACHVDLQSFYAELEGKGVRMGPRFRVLEDVRRGSGAAAAKLQLPPCAEPWEYALRLPHWSLLDGAIQLLGVLCHDRAGVCLPFTLERCWLSEVPLSNQQLRAYAKVTIVREGLLEGNVTVATEAGRAVAFFEGIVARTLNSPQQISLDRDLYKASWLRCAAVASGSSSLQLLDSDDARFRHGVGDGLRLLALQCWNQESAEEDAAVLIQCAAKILETLQQAAMEQRQPGVSNPGAWRLLIAGSGQLAEASFGAAVGMLRSAQCEQDLHVQVVHLPASSWAEVEAALAEHSDLKLPPVSDEPVCRVSQESILVPRLERWRPDRQPGVSVRLDGRYVITGGSGSLARVCAEWLLGRGAASVTLLSRSCPGYLEDDRRLHWLRCDVSVAGELRSAIQAIRDKGEVHGVMHAAGVLADAMLANQSKELLRRAFGPKILPALLLPELEPSDWLVMFSSAAVLGSPGQCAYAAANAAMDGLVSASDSGSGARMLSVQWGPWSEVGMAANHDLLSRVERHGFGSFTNSQGIDVLDCLLAQAAQGPLCAARVNWNAFSWPGHPVMMSHIHIRIGHPLPNLPQGAVKMKMQRPDALALLQRLATDMLGHELDPNQPLMDAGVDSLLAVELANRVSKEIGAKLPSTWLFDFPTLGSMADQLAQQAGAHVRGAAPPNLPVATPRAAMVVAGACCQLPGVSIADVLCGGRDCVVEVPTLRMDLDSWYGPEAGSAGMSYTQHAACMDGVEWFDATYFKISIPEASAMDPQQRLLLQAAACAGCEAVEKSAAVVVGQANHDWPLQNHPGTPFIGTGLSPAITSNRISFHFQLKGLSMTVDTACSSSLVALVVAQSRSDAALVGATHVMMSALPFIGSCAAGMLSQSGRCRTLDSSADGYCRGEGVAALVLQRAARDAGVAAAAVPATATNHNGRSASLTAPSGPAQQELMREALRMASAKGADVGFVELHGTGTKLGDPIEAQSTLAVFSRSEQSAINSACLVLGAVKTNMGHLEGSAGMAGLFKLMTTLRRRVAMPNLHIRQLNAHLRELNDSSLFPDALMACRAQLGAVSSFGFGGSNAQVLLQQLEADPRRAFNAPVLGPKVFLPWRRLLCPPLARQDGSVFRLQQCRDLFVDHSIGGDVLLPATCLLTMLAGAWVEINGFQGGVCLEGLRFLRPTKISDDSVVMIRFVAALPGQASAVVECGGESTAEARAVGCQPMPDRPDINNVDCACHVDLQSFYAELEGKGVRMGPRFRVLEDVRRGSGAAAAKLQLPPCAEPWEYALRLPHWSLLDGAIQLLGVLCHDRAGVCLPFTLERCWLSEVPLSNQQLRAYAKVTIVREGLLEGNVTVATEAGRAVAFFEGIVARTLNSPQQISLDRDLYKASWLRCAAVASGSSSLQLLDSDDARFRHGVGDGLRLLALQCWNQESAEEDAAVLIQCAAKILETLQQAAMEQRQPGVSNPGAWRLLIAGSGQLAEASFGAAVGMLRSAQCEQDLHVQVVHLPASSWAEVEAALAEHSDLKLPPVSDEPVCRVSPESILVPRLERWRPDRQPGVSVRLDGRYVITGGSGSLARVCAEWLLGRGAASVTLLSRSCPGYLEDDRRLHWLRCDVSVAGELRSAIQAIRDKGEVHGVMHAAGVLADAMLANQSEELLRRAFGPKILPALLLPELEPSDWLVMFSSAAVLGSPGQCAYAAANAAMDGLVSASDSGSGARTLSVQWGPWSEVGMAANHDLLSRAERHGFGSFTNSQGIDVLDCLLAQAAQGPLCAARVNWNAFSWPGHPAMMSHIHIRIGHPLPNLPQGAVKMKMQRPDALALLQRLATDMLGHELDPNQPLMDAGVDSLLAVELANRVSKEIGAKLPSTWLFDFPTLGSMADQLAQQAGAHIREDAPPNLPVAAPRAAMIVAGACCQLPGVSIADVLCGGRDCVVEVPSFRMDLDSWYDPEAGSAGMSYTQHAACMDGVEWFDAAYFKISIPEASAMDPQQRLLLQAAACAGCEAVEKSAAVVVGQANHDWPLQNHPGTPFIGTGLSPAITSNRISFHFQLKGLSTTVDTACSSSLVALVVAQSRSDAALVGATHVMMSALPFIGSCAAGMLSQSGRCRTLDSSADGYCRGEGVAALVLQRAARDAGVTAAAVPATATNHNGHSASLTAPSGPAQQELMREALRMASAKGADVGFVELHGTGTKLGDPIEAQSTLAVFSRSEQSACLVLGAVKTNMGHLEGSAGMAGLFKLMATLRRRVAMPNLHIRQLNAHLRELNDSSFFPDALMACRAQLGAVSSFGFGGSNAQVLLQQLEADPQAARVQTPPTVCWHGRQGAFFDIPGTPSVLHTTRWQSAPCAAASVPIMLASKQVFRGMAREWSADGVRLLAMKCWDREIAEEAEGDQQQTSLQIIERCSAFVLKTLQKAGEEPGAWRLLVAGRGQAAEACFAAAASMLRSAQGEQELRVQVVHLPASSWAEVEAALAEHSDLKLPPVSDEPVCRVSPESILVPRLERWRPDRQPGVSVRLDGRYVITGGSGSLARVCAEWLLSRGATSVTLLSRSCPGYLEDDRRLHWLRCDVSVAGELRSAIQAIRDKGEVHGVMHAAGVLADAMLANQSEELLRRAFGPKILPALLLPELEPSDWLVMFSSAAVLGSPGQCAYAAANAAMDGLVSASDSGSGARMLSVQWGPWSEVGMAASQDVLGRAERHGFGAFTNRQGIDVLDHLLSHGALGCVCAARGDLAHVPSASAKAPDNRGPTPELGVLIRRLVAELTSQEETEVSVDAELVDIGLDSLGAANLSQGLSKELGVKVLPTLASEASTVRDLEQVLARELAAVPLMGDFEAATSKLPTLVVGAGVGGVIFAQQLHMARENVIVMEKGDQPGGSWHLGNSSSRLQIDSPSYMLNYEQQFNLPAYPSKEQILTEVRNAAKVLPDVRLGHRVTSVKTLQRGQYQVSFMNQLEEEQSMTVGGVAFFLGGLHHPRNVNYPGEERFTGKIGLGHKDDVDPGFFKDKEVVIVGHGAFAVENMRTALQQGAKRVTMVARRRNVVFPTVVNWLINSVHSTLSIREIRPILASFYQSVGLTLDDLPALKEDSIDFRIPPCSDIYFLAQAMGKLKVVIGEVKRVKEGAVVVQEGDTQQVIECTRLLKCIGFLHAPCVEQILGRPLEQVASFWIDGDVNLVANDQFQVPERVSSLLCPSYSFYVHSFANAFLSYRKNPQALEALSKSTNLSPHDAVTVMWQHFKAMKEKVARLTSEHLPFWRFVAQRREEWQSNAQLLNPDFQGVPNLDDLLRPASSKAAQLWPYEPQDVAGVLAPARRPRVLFFHGQKTDRLVAIELLKAQGWWQQNLDFVIPDGPHVVEADADPEQLQRVGLTQLVASKKYRPGAAYKEWPSNFQMFFDLHMGNMSKTEIERAAEAESRRYSEAFHYLKEVSTRFGPFDGVAGFCQGAAFAQVALCQQRAGHDLGLQDVRMMIAMAPWRCPYHEHLERVGQFDSKLEMPLLLMHGRQDLDMFKEAIPAFSKSFREARVVAFEGAHAYPPLARSPDLRAEVQRFLNESQRRF</sequence>
<evidence type="ECO:0000259" key="7">
    <source>
        <dbReference type="PROSITE" id="PS52019"/>
    </source>
</evidence>
<dbReference type="Pfam" id="PF08659">
    <property type="entry name" value="KR"/>
    <property type="match status" value="4"/>
</dbReference>
<dbReference type="SUPFAM" id="SSF56801">
    <property type="entry name" value="Acetyl-CoA synthetase-like"/>
    <property type="match status" value="1"/>
</dbReference>
<evidence type="ECO:0000256" key="2">
    <source>
        <dbReference type="ARBA" id="ARBA00022553"/>
    </source>
</evidence>
<evidence type="ECO:0000259" key="6">
    <source>
        <dbReference type="PROSITE" id="PS52004"/>
    </source>
</evidence>
<dbReference type="PROSITE" id="PS52019">
    <property type="entry name" value="PKS_MFAS_DH"/>
    <property type="match status" value="2"/>
</dbReference>
<feature type="active site" description="Proton donor; for dehydratase activity" evidence="4">
    <location>
        <position position="4082"/>
    </location>
</feature>
<dbReference type="Gene3D" id="3.10.129.110">
    <property type="entry name" value="Polyketide synthase dehydratase"/>
    <property type="match status" value="2"/>
</dbReference>
<feature type="domain" description="Ketosynthase family 3 (KS3)" evidence="6">
    <location>
        <begin position="2247"/>
        <end position="2656"/>
    </location>
</feature>
<reference evidence="8" key="1">
    <citation type="submission" date="2023-08" db="EMBL/GenBank/DDBJ databases">
        <authorList>
            <person name="Chen Y."/>
            <person name="Shah S."/>
            <person name="Dougan E. K."/>
            <person name="Thang M."/>
            <person name="Chan C."/>
        </authorList>
    </citation>
    <scope>NUCLEOTIDE SEQUENCE</scope>
</reference>
<dbReference type="SUPFAM" id="SSF52777">
    <property type="entry name" value="CoA-dependent acyltransferases"/>
    <property type="match status" value="2"/>
</dbReference>
<dbReference type="GO" id="GO:0004315">
    <property type="term" value="F:3-oxoacyl-[acyl-carrier-protein] synthase activity"/>
    <property type="evidence" value="ECO:0007669"/>
    <property type="project" value="InterPro"/>
</dbReference>
<dbReference type="InterPro" id="IPR050091">
    <property type="entry name" value="PKS_NRPS_Biosynth_Enz"/>
</dbReference>
<dbReference type="PROSITE" id="PS52004">
    <property type="entry name" value="KS3_2"/>
    <property type="match status" value="4"/>
</dbReference>
<dbReference type="Gene3D" id="3.30.559.30">
    <property type="entry name" value="Nonribosomal peptide synthetase, condensation domain"/>
    <property type="match status" value="1"/>
</dbReference>
<name>A0AA36HY01_9DINO</name>
<dbReference type="InterPro" id="IPR045851">
    <property type="entry name" value="AMP-bd_C_sf"/>
</dbReference>
<dbReference type="SUPFAM" id="SSF47336">
    <property type="entry name" value="ACP-like"/>
    <property type="match status" value="5"/>
</dbReference>
<feature type="domain" description="Ketosynthase family 3 (KS3)" evidence="6">
    <location>
        <begin position="1078"/>
        <end position="1495"/>
    </location>
</feature>
<evidence type="ECO:0000256" key="1">
    <source>
        <dbReference type="ARBA" id="ARBA00022450"/>
    </source>
</evidence>
<dbReference type="Pfam" id="PF03959">
    <property type="entry name" value="FSH1"/>
    <property type="match status" value="1"/>
</dbReference>
<dbReference type="SMART" id="SM00825">
    <property type="entry name" value="PKS_KS"/>
    <property type="match status" value="4"/>
</dbReference>
<evidence type="ECO:0000256" key="3">
    <source>
        <dbReference type="ARBA" id="ARBA00022679"/>
    </source>
</evidence>
<comment type="caution">
    <text evidence="8">The sequence shown here is derived from an EMBL/GenBank/DDBJ whole genome shotgun (WGS) entry which is preliminary data.</text>
</comment>
<feature type="active site" description="Proton acceptor; for dehydratase activity" evidence="4">
    <location>
        <position position="3924"/>
    </location>
</feature>
<dbReference type="Gene3D" id="3.50.50.60">
    <property type="entry name" value="FAD/NAD(P)-binding domain"/>
    <property type="match status" value="1"/>
</dbReference>
<dbReference type="GO" id="GO:0044550">
    <property type="term" value="P:secondary metabolite biosynthetic process"/>
    <property type="evidence" value="ECO:0007669"/>
    <property type="project" value="UniProtKB-ARBA"/>
</dbReference>
<dbReference type="Gene3D" id="3.40.50.12780">
    <property type="entry name" value="N-terminal domain of ligase-like"/>
    <property type="match status" value="1"/>
</dbReference>
<feature type="domain" description="Ketosynthase family 3 (KS3)" evidence="6">
    <location>
        <begin position="3467"/>
        <end position="3874"/>
    </location>
</feature>
<keyword evidence="1" id="KW-0596">Phosphopantetheine</keyword>
<dbReference type="CDD" id="cd00833">
    <property type="entry name" value="PKS"/>
    <property type="match status" value="4"/>
</dbReference>
<dbReference type="Gene3D" id="3.40.50.1820">
    <property type="entry name" value="alpha/beta hydrolase"/>
    <property type="match status" value="1"/>
</dbReference>